<sequence>MHFLPVYRAAATLRLRLFRLRGERASDFTCAAPGIASNSLSAPFKELTSKTYARAKSAGLHIRIVGLKRLVDAVRFDVRAGCEIGVAVGGRSTSCERR</sequence>
<reference evidence="1 2" key="1">
    <citation type="submission" date="2016-11" db="EMBL/GenBank/DDBJ databases">
        <authorList>
            <person name="Jaros S."/>
            <person name="Januszkiewicz K."/>
            <person name="Wedrychowicz H."/>
        </authorList>
    </citation>
    <scope>NUCLEOTIDE SEQUENCE [LARGE SCALE GENOMIC DNA]</scope>
    <source>
        <strain evidence="1 2">GAS95</strain>
    </source>
</reference>
<gene>
    <name evidence="1" type="ORF">SAMN05444165_1660</name>
</gene>
<dbReference type="Proteomes" id="UP000185151">
    <property type="component" value="Unassembled WGS sequence"/>
</dbReference>
<name>A0A1N6HXH2_9BURK</name>
<evidence type="ECO:0000313" key="1">
    <source>
        <dbReference type="EMBL" id="SIO24483.1"/>
    </source>
</evidence>
<proteinExistence type="predicted"/>
<evidence type="ECO:0000313" key="2">
    <source>
        <dbReference type="Proteomes" id="UP000185151"/>
    </source>
</evidence>
<dbReference type="AlphaFoldDB" id="A0A1N6HXH2"/>
<organism evidence="1 2">
    <name type="scientific">Paraburkholderia phenazinium</name>
    <dbReference type="NCBI Taxonomy" id="60549"/>
    <lineage>
        <taxon>Bacteria</taxon>
        <taxon>Pseudomonadati</taxon>
        <taxon>Pseudomonadota</taxon>
        <taxon>Betaproteobacteria</taxon>
        <taxon>Burkholderiales</taxon>
        <taxon>Burkholderiaceae</taxon>
        <taxon>Paraburkholderia</taxon>
    </lineage>
</organism>
<accession>A0A1N6HXH2</accession>
<keyword evidence="2" id="KW-1185">Reference proteome</keyword>
<protein>
    <submittedName>
        <fullName evidence="1">Uncharacterized protein</fullName>
    </submittedName>
</protein>
<dbReference type="EMBL" id="FSRU01000001">
    <property type="protein sequence ID" value="SIO24483.1"/>
    <property type="molecule type" value="Genomic_DNA"/>
</dbReference>